<dbReference type="GO" id="GO:0000062">
    <property type="term" value="F:fatty-acyl-CoA binding"/>
    <property type="evidence" value="ECO:0007669"/>
    <property type="project" value="InterPro"/>
</dbReference>
<dbReference type="InterPro" id="IPR014352">
    <property type="entry name" value="FERM/acyl-CoA-bd_prot_sf"/>
</dbReference>
<dbReference type="STRING" id="1246581.A0A2H9TM55"/>
<protein>
    <submittedName>
        <fullName evidence="4">Acyl-CoA-binding domain-containing protein 5</fullName>
    </submittedName>
</protein>
<feature type="compositionally biased region" description="Acidic residues" evidence="2">
    <location>
        <begin position="182"/>
        <end position="192"/>
    </location>
</feature>
<accession>A0A2H9TM55</accession>
<sequence>MDPCLFDKVVAFVRSLSEFDGFSFISPISNEEKLKLYALFKQATVGPCVGPRPSFFDIQGKYKYDAWRELGEMSRSAAITLYVEHVVEYAMSSHAGLGDLSAVSASELRRAKEFEGRINELKQECALYWPQREVASFGDRENSSFGTPLVLSDELGLAIPGHITSLLQSKTDQTECVSDSLSSDDSDVEGEDDPLHVKEPRIAEGSTDASARRSPISTELYEMILAALRRLDSLEEATLQIQQRLEAMEVSRRRH</sequence>
<keyword evidence="5" id="KW-1185">Reference proteome</keyword>
<keyword evidence="1" id="KW-0446">Lipid-binding</keyword>
<dbReference type="PANTHER" id="PTHR23310">
    <property type="entry name" value="ACYL-COA-BINDING PROTEIN, ACBP"/>
    <property type="match status" value="1"/>
</dbReference>
<dbReference type="PANTHER" id="PTHR23310:SF77">
    <property type="entry name" value="LD25952P"/>
    <property type="match status" value="1"/>
</dbReference>
<feature type="region of interest" description="Disordered" evidence="2">
    <location>
        <begin position="175"/>
        <end position="213"/>
    </location>
</feature>
<feature type="non-terminal residue" evidence="4">
    <location>
        <position position="255"/>
    </location>
</feature>
<dbReference type="Pfam" id="PF00887">
    <property type="entry name" value="ACBP"/>
    <property type="match status" value="1"/>
</dbReference>
<feature type="domain" description="ACB" evidence="3">
    <location>
        <begin position="1"/>
        <end position="95"/>
    </location>
</feature>
<dbReference type="GO" id="GO:0006631">
    <property type="term" value="P:fatty acid metabolic process"/>
    <property type="evidence" value="ECO:0007669"/>
    <property type="project" value="TreeGrafter"/>
</dbReference>
<dbReference type="AlphaFoldDB" id="A0A2H9TM55"/>
<dbReference type="SUPFAM" id="SSF47027">
    <property type="entry name" value="Acyl-CoA binding protein"/>
    <property type="match status" value="1"/>
</dbReference>
<dbReference type="PROSITE" id="PS51228">
    <property type="entry name" value="ACB_2"/>
    <property type="match status" value="1"/>
</dbReference>
<evidence type="ECO:0000259" key="3">
    <source>
        <dbReference type="PROSITE" id="PS51228"/>
    </source>
</evidence>
<feature type="compositionally biased region" description="Basic and acidic residues" evidence="2">
    <location>
        <begin position="193"/>
        <end position="202"/>
    </location>
</feature>
<evidence type="ECO:0000256" key="1">
    <source>
        <dbReference type="ARBA" id="ARBA00023121"/>
    </source>
</evidence>
<organism evidence="4 5">
    <name type="scientific">Paramicrosporidium saccamoebae</name>
    <dbReference type="NCBI Taxonomy" id="1246581"/>
    <lineage>
        <taxon>Eukaryota</taxon>
        <taxon>Fungi</taxon>
        <taxon>Fungi incertae sedis</taxon>
        <taxon>Cryptomycota</taxon>
        <taxon>Cryptomycota incertae sedis</taxon>
        <taxon>Paramicrosporidium</taxon>
    </lineage>
</organism>
<dbReference type="EMBL" id="MTSL01000101">
    <property type="protein sequence ID" value="PJF18833.1"/>
    <property type="molecule type" value="Genomic_DNA"/>
</dbReference>
<name>A0A2H9TM55_9FUNG</name>
<reference evidence="4 5" key="1">
    <citation type="submission" date="2016-10" db="EMBL/GenBank/DDBJ databases">
        <title>The genome of Paramicrosporidium saccamoebae is the missing link in understanding Cryptomycota and Microsporidia evolution.</title>
        <authorList>
            <person name="Quandt C.A."/>
            <person name="Beaudet D."/>
            <person name="Corsaro D."/>
            <person name="Michel R."/>
            <person name="Corradi N."/>
            <person name="James T."/>
        </authorList>
    </citation>
    <scope>NUCLEOTIDE SEQUENCE [LARGE SCALE GENOMIC DNA]</scope>
    <source>
        <strain evidence="4 5">KSL3</strain>
    </source>
</reference>
<evidence type="ECO:0000313" key="5">
    <source>
        <dbReference type="Proteomes" id="UP000240830"/>
    </source>
</evidence>
<comment type="caution">
    <text evidence="4">The sequence shown here is derived from an EMBL/GenBank/DDBJ whole genome shotgun (WGS) entry which is preliminary data.</text>
</comment>
<dbReference type="Proteomes" id="UP000240830">
    <property type="component" value="Unassembled WGS sequence"/>
</dbReference>
<dbReference type="InterPro" id="IPR000582">
    <property type="entry name" value="Acyl-CoA-binding_protein"/>
</dbReference>
<dbReference type="InterPro" id="IPR035984">
    <property type="entry name" value="Acyl-CoA-binding_sf"/>
</dbReference>
<dbReference type="GO" id="GO:0005737">
    <property type="term" value="C:cytoplasm"/>
    <property type="evidence" value="ECO:0007669"/>
    <property type="project" value="TreeGrafter"/>
</dbReference>
<dbReference type="Gene3D" id="1.20.80.10">
    <property type="match status" value="1"/>
</dbReference>
<gene>
    <name evidence="4" type="ORF">PSACC_01353</name>
</gene>
<proteinExistence type="predicted"/>
<evidence type="ECO:0000313" key="4">
    <source>
        <dbReference type="EMBL" id="PJF18833.1"/>
    </source>
</evidence>
<dbReference type="OrthoDB" id="346910at2759"/>
<evidence type="ECO:0000256" key="2">
    <source>
        <dbReference type="SAM" id="MobiDB-lite"/>
    </source>
</evidence>